<dbReference type="PANTHER" id="PTHR46825">
    <property type="entry name" value="D-ALANYL-D-ALANINE-CARBOXYPEPTIDASE/ENDOPEPTIDASE AMPH"/>
    <property type="match status" value="1"/>
</dbReference>
<name>A0A1H6AN41_9ACTN</name>
<dbReference type="Proteomes" id="UP000236754">
    <property type="component" value="Unassembled WGS sequence"/>
</dbReference>
<accession>A0A1H6AN41</accession>
<evidence type="ECO:0000259" key="1">
    <source>
        <dbReference type="Pfam" id="PF00144"/>
    </source>
</evidence>
<evidence type="ECO:0000313" key="2">
    <source>
        <dbReference type="EMBL" id="SEG49600.1"/>
    </source>
</evidence>
<dbReference type="AlphaFoldDB" id="A0A1H6AN41"/>
<reference evidence="2 3" key="1">
    <citation type="submission" date="2016-10" db="EMBL/GenBank/DDBJ databases">
        <authorList>
            <person name="de Groot N.N."/>
        </authorList>
    </citation>
    <scope>NUCLEOTIDE SEQUENCE [LARGE SCALE GENOMIC DNA]</scope>
    <source>
        <strain evidence="2 3">CGMCC 4.2023</strain>
    </source>
</reference>
<proteinExistence type="predicted"/>
<keyword evidence="3" id="KW-1185">Reference proteome</keyword>
<feature type="domain" description="Beta-lactamase-related" evidence="1">
    <location>
        <begin position="143"/>
        <end position="454"/>
    </location>
</feature>
<dbReference type="Gene3D" id="3.40.710.10">
    <property type="entry name" value="DD-peptidase/beta-lactamase superfamily"/>
    <property type="match status" value="1"/>
</dbReference>
<protein>
    <submittedName>
        <fullName evidence="2">CubicO group peptidase, beta-lactamase class C family</fullName>
    </submittedName>
</protein>
<dbReference type="OrthoDB" id="3171327at2"/>
<dbReference type="InterPro" id="IPR001466">
    <property type="entry name" value="Beta-lactam-related"/>
</dbReference>
<dbReference type="RefSeq" id="WP_103886256.1">
    <property type="nucleotide sequence ID" value="NZ_FNVU01000005.1"/>
</dbReference>
<gene>
    <name evidence="2" type="ORF">SAMN05216223_105493</name>
</gene>
<dbReference type="InterPro" id="IPR050491">
    <property type="entry name" value="AmpC-like"/>
</dbReference>
<sequence>MVAEAVRGAVEWVVAALSGAVTAPEEVAGRLSPRLAARGDLTGFLTANRRFAAFREHQAVIEGIETPGPWTARAAVRTGPLLWELDVAVEPEPPYLIRSFQPRPVPPDAVPWTRIAASLRTHDRVESALPAPAARRIHERLLHAVETHRIVGLAAAIGVGAETVHRETLGVADLQSRTPLDDKAVFRVGSVTKAVTALGVLRLAETGAVDPDGPIDAYVASPVLVPPAPGGRTPTVAELLLHRGGLPKDLAVSRAPLLAGTPLAQVAPRIDMAWPAGERPEYSNVGYAILGALIEAVSGDAYADFCSREVLPRFGMTSACVQRPGVAAPATVTGHRVAAGHVSPAPPAVAPYPAAGGMTAGVDDLLALAGAFGRATDPLVRTALAMAVPAGPGTRFAPGVALLDRPAGTLVWRAGATDGFTAEVLATVDGSVRVVLAAAKSPPDGLRAVGLDLIGRLAAA</sequence>
<organism evidence="2 3">
    <name type="scientific">Actinacidiphila yanglinensis</name>
    <dbReference type="NCBI Taxonomy" id="310779"/>
    <lineage>
        <taxon>Bacteria</taxon>
        <taxon>Bacillati</taxon>
        <taxon>Actinomycetota</taxon>
        <taxon>Actinomycetes</taxon>
        <taxon>Kitasatosporales</taxon>
        <taxon>Streptomycetaceae</taxon>
        <taxon>Actinacidiphila</taxon>
    </lineage>
</organism>
<evidence type="ECO:0000313" key="3">
    <source>
        <dbReference type="Proteomes" id="UP000236754"/>
    </source>
</evidence>
<dbReference type="PANTHER" id="PTHR46825:SF7">
    <property type="entry name" value="D-ALANYL-D-ALANINE CARBOXYPEPTIDASE"/>
    <property type="match status" value="1"/>
</dbReference>
<dbReference type="SUPFAM" id="SSF56601">
    <property type="entry name" value="beta-lactamase/transpeptidase-like"/>
    <property type="match status" value="1"/>
</dbReference>
<dbReference type="EMBL" id="FNVU01000005">
    <property type="protein sequence ID" value="SEG49600.1"/>
    <property type="molecule type" value="Genomic_DNA"/>
</dbReference>
<dbReference type="Pfam" id="PF00144">
    <property type="entry name" value="Beta-lactamase"/>
    <property type="match status" value="1"/>
</dbReference>
<dbReference type="InterPro" id="IPR012338">
    <property type="entry name" value="Beta-lactam/transpept-like"/>
</dbReference>